<dbReference type="STRING" id="357809.Cphy_0091"/>
<keyword evidence="3" id="KW-1185">Reference proteome</keyword>
<evidence type="ECO:0000259" key="1">
    <source>
        <dbReference type="SMART" id="SM00331"/>
    </source>
</evidence>
<dbReference type="InterPro" id="IPR036457">
    <property type="entry name" value="PPM-type-like_dom_sf"/>
</dbReference>
<dbReference type="SUPFAM" id="SSF81606">
    <property type="entry name" value="PP2C-like"/>
    <property type="match status" value="1"/>
</dbReference>
<feature type="domain" description="PPM-type phosphatase" evidence="1">
    <location>
        <begin position="4"/>
        <end position="218"/>
    </location>
</feature>
<dbReference type="SMART" id="SM00331">
    <property type="entry name" value="PP2C_SIG"/>
    <property type="match status" value="1"/>
</dbReference>
<organism evidence="2 3">
    <name type="scientific">Lachnoclostridium phytofermentans (strain ATCC 700394 / DSM 18823 / ISDg)</name>
    <name type="common">Clostridium phytofermentans</name>
    <dbReference type="NCBI Taxonomy" id="357809"/>
    <lineage>
        <taxon>Bacteria</taxon>
        <taxon>Bacillati</taxon>
        <taxon>Bacillota</taxon>
        <taxon>Clostridia</taxon>
        <taxon>Lachnospirales</taxon>
        <taxon>Lachnospiraceae</taxon>
    </lineage>
</organism>
<dbReference type="Gene3D" id="3.60.40.10">
    <property type="entry name" value="PPM-type phosphatase domain"/>
    <property type="match status" value="1"/>
</dbReference>
<dbReference type="eggNOG" id="COG2208">
    <property type="taxonomic scope" value="Bacteria"/>
</dbReference>
<dbReference type="InterPro" id="IPR001932">
    <property type="entry name" value="PPM-type_phosphatase-like_dom"/>
</dbReference>
<dbReference type="HOGENOM" id="CLU_703441_0_0_9"/>
<protein>
    <submittedName>
        <fullName evidence="2">Protein serine/threonine phosphatase</fullName>
    </submittedName>
</protein>
<dbReference type="Proteomes" id="UP000000370">
    <property type="component" value="Chromosome"/>
</dbReference>
<reference evidence="3" key="1">
    <citation type="submission" date="2007-11" db="EMBL/GenBank/DDBJ databases">
        <title>Complete genome sequence of Clostridium phytofermentans ISDg.</title>
        <authorList>
            <person name="Leschine S.B."/>
            <person name="Warnick T.A."/>
            <person name="Blanchard J.L."/>
            <person name="Schnell D.J."/>
            <person name="Petit E.L."/>
            <person name="LaTouf W.G."/>
            <person name="Copeland A."/>
            <person name="Lucas S."/>
            <person name="Lapidus A."/>
            <person name="Barry K."/>
            <person name="Glavina del Rio T."/>
            <person name="Dalin E."/>
            <person name="Tice H."/>
            <person name="Pitluck S."/>
            <person name="Kiss H."/>
            <person name="Brettin T."/>
            <person name="Bruce D."/>
            <person name="Detter J.C."/>
            <person name="Han C."/>
            <person name="Kuske C."/>
            <person name="Schmutz J."/>
            <person name="Larimer F."/>
            <person name="Land M."/>
            <person name="Hauser L."/>
            <person name="Kyrpides N."/>
            <person name="Kim E.A."/>
            <person name="Richardson P."/>
        </authorList>
    </citation>
    <scope>NUCLEOTIDE SEQUENCE [LARGE SCALE GENOMIC DNA]</scope>
    <source>
        <strain evidence="3">ATCC 700394 / DSM 18823 / ISDg</strain>
    </source>
</reference>
<proteinExistence type="predicted"/>
<accession>A9KQH2</accession>
<dbReference type="KEGG" id="cpy:Cphy_0091"/>
<dbReference type="RefSeq" id="WP_012198124.1">
    <property type="nucleotide sequence ID" value="NC_010001.1"/>
</dbReference>
<dbReference type="EMBL" id="CP000885">
    <property type="protein sequence ID" value="ABX40481.1"/>
    <property type="molecule type" value="Genomic_DNA"/>
</dbReference>
<dbReference type="OrthoDB" id="1090916at2"/>
<evidence type="ECO:0000313" key="2">
    <source>
        <dbReference type="EMBL" id="ABX40481.1"/>
    </source>
</evidence>
<dbReference type="AlphaFoldDB" id="A9KQH2"/>
<name>A9KQH2_LACP7</name>
<evidence type="ECO:0000313" key="3">
    <source>
        <dbReference type="Proteomes" id="UP000000370"/>
    </source>
</evidence>
<dbReference type="Pfam" id="PF07228">
    <property type="entry name" value="SpoIIE"/>
    <property type="match status" value="1"/>
</dbReference>
<sequence length="390" mass="43001">MSVTIDVSYKSLNKNNEELCGDKVEILKTKDSNIIILADGMGSGVKANILATLTSKILGTMFLNGAGIEECVQTIVKTLPVCQVRQVAYSTFSILQIFKTGDAYLVEFDNPACVFIRDGALLTVPYKERMIEGKCIREYRFEVALNDCFILMSDGVIHAGVGKALNFGWTWTNMAEYSVQATNSTLSASRLVSILSKACDDLYMQSPGDDTTVAVARVIDSKPVHLFTGPPLNPVDDTTAVYAFLEGTATRIVSGGTSANIVARVLNRPIHTSLNYTDPNMPPIAYIEGIDLVTEGVLTLTRALKLMREYVEKEVNEDFFLELDKDNGGSKIAKIIIEECTELHLFVGRTMNEAHQNPSLPFDLSIRMNLVTQIIDIVHKMGKEAIVKYY</sequence>
<gene>
    <name evidence="2" type="ordered locus">Cphy_0091</name>
</gene>